<dbReference type="EMBL" id="AFBI03000011">
    <property type="protein sequence ID" value="EJW04983.1"/>
    <property type="molecule type" value="Genomic_DNA"/>
</dbReference>
<gene>
    <name evidence="1" type="ORF">EDEG_00900</name>
</gene>
<reference evidence="2" key="2">
    <citation type="submission" date="2015-07" db="EMBL/GenBank/DDBJ databases">
        <title>Contrasting host-pathogen interactions and genome evolution in two generalist and specialist microsporidian pathogens of mosquitoes.</title>
        <authorList>
            <consortium name="The Broad Institute Genomics Platform"/>
            <consortium name="The Broad Institute Genome Sequencing Center for Infectious Disease"/>
            <person name="Cuomo C.A."/>
            <person name="Sanscrainte N.D."/>
            <person name="Goldberg J.M."/>
            <person name="Heiman D."/>
            <person name="Young S."/>
            <person name="Zeng Q."/>
            <person name="Becnel J.J."/>
            <person name="Birren B.W."/>
        </authorList>
    </citation>
    <scope>NUCLEOTIDE SEQUENCE [LARGE SCALE GENOMIC DNA]</scope>
    <source>
        <strain evidence="2">USNM 41457</strain>
    </source>
</reference>
<dbReference type="HOGENOM" id="CLU_158768_0_0_1"/>
<evidence type="ECO:0000313" key="2">
    <source>
        <dbReference type="Proteomes" id="UP000003163"/>
    </source>
</evidence>
<name>J8ZZ73_EDHAE</name>
<protein>
    <recommendedName>
        <fullName evidence="3">Mediator of RNA polymerase II transcription subunit 7</fullName>
    </recommendedName>
</protein>
<evidence type="ECO:0008006" key="3">
    <source>
        <dbReference type="Google" id="ProtNLM"/>
    </source>
</evidence>
<accession>J8ZZ73</accession>
<keyword evidence="2" id="KW-1185">Reference proteome</keyword>
<comment type="caution">
    <text evidence="1">The sequence shown here is derived from an EMBL/GenBank/DDBJ whole genome shotgun (WGS) entry which is preliminary data.</text>
</comment>
<dbReference type="AlphaFoldDB" id="J8ZZ73"/>
<dbReference type="VEuPathDB" id="MicrosporidiaDB:EDEG_00900"/>
<evidence type="ECO:0000313" key="1">
    <source>
        <dbReference type="EMBL" id="EJW04983.1"/>
    </source>
</evidence>
<organism evidence="1 2">
    <name type="scientific">Edhazardia aedis (strain USNM 41457)</name>
    <name type="common">Microsporidian parasite</name>
    <dbReference type="NCBI Taxonomy" id="1003232"/>
    <lineage>
        <taxon>Eukaryota</taxon>
        <taxon>Fungi</taxon>
        <taxon>Fungi incertae sedis</taxon>
        <taxon>Microsporidia</taxon>
        <taxon>Edhazardia</taxon>
    </lineage>
</organism>
<sequence>MNKVTSWPKPPIPKDFEPPKVPEKFTIFGIKIEVKNKLPVIINNEIKTDVTMDNIKEFTIDSLNSSLEIFKKTIDGIIKNNDVTILVTQLRDLHLKINDTFNVLKIDEAVQELEMNKTKQSLAKLKIKEEVENVMRTQGFDFSLNNTTH</sequence>
<dbReference type="Proteomes" id="UP000003163">
    <property type="component" value="Unassembled WGS sequence"/>
</dbReference>
<dbReference type="InParanoid" id="J8ZZ73"/>
<reference evidence="1 2" key="1">
    <citation type="submission" date="2011-08" db="EMBL/GenBank/DDBJ databases">
        <authorList>
            <person name="Liu Z.J."/>
            <person name="Shi F.L."/>
            <person name="Lu J.Q."/>
            <person name="Li M."/>
            <person name="Wang Z.L."/>
        </authorList>
    </citation>
    <scope>NUCLEOTIDE SEQUENCE [LARGE SCALE GENOMIC DNA]</scope>
    <source>
        <strain evidence="1 2">USNM 41457</strain>
    </source>
</reference>
<proteinExistence type="predicted"/>